<name>A0A3P9K5F1_ORYLA</name>
<protein>
    <submittedName>
        <fullName evidence="1">Uncharacterized protein</fullName>
    </submittedName>
</protein>
<evidence type="ECO:0000313" key="2">
    <source>
        <dbReference type="Proteomes" id="UP000265180"/>
    </source>
</evidence>
<reference key="1">
    <citation type="journal article" date="2007" name="Nature">
        <title>The medaka draft genome and insights into vertebrate genome evolution.</title>
        <authorList>
            <person name="Kasahara M."/>
            <person name="Naruse K."/>
            <person name="Sasaki S."/>
            <person name="Nakatani Y."/>
            <person name="Qu W."/>
            <person name="Ahsan B."/>
            <person name="Yamada T."/>
            <person name="Nagayasu Y."/>
            <person name="Doi K."/>
            <person name="Kasai Y."/>
            <person name="Jindo T."/>
            <person name="Kobayashi D."/>
            <person name="Shimada A."/>
            <person name="Toyoda A."/>
            <person name="Kuroki Y."/>
            <person name="Fujiyama A."/>
            <person name="Sasaki T."/>
            <person name="Shimizu A."/>
            <person name="Asakawa S."/>
            <person name="Shimizu N."/>
            <person name="Hashimoto S."/>
            <person name="Yang J."/>
            <person name="Lee Y."/>
            <person name="Matsushima K."/>
            <person name="Sugano S."/>
            <person name="Sakaizumi M."/>
            <person name="Narita T."/>
            <person name="Ohishi K."/>
            <person name="Haga S."/>
            <person name="Ohta F."/>
            <person name="Nomoto H."/>
            <person name="Nogata K."/>
            <person name="Morishita T."/>
            <person name="Endo T."/>
            <person name="Shin-I T."/>
            <person name="Takeda H."/>
            <person name="Morishita S."/>
            <person name="Kohara Y."/>
        </authorList>
    </citation>
    <scope>NUCLEOTIDE SEQUENCE [LARGE SCALE GENOMIC DNA]</scope>
    <source>
        <strain>Hd-rR</strain>
    </source>
</reference>
<dbReference type="AlphaFoldDB" id="A0A3P9K5F1"/>
<reference evidence="1 2" key="2">
    <citation type="submission" date="2017-04" db="EMBL/GenBank/DDBJ databases">
        <title>CpG methylation of centromeres and impact of large insertions on vertebrate speciation.</title>
        <authorList>
            <person name="Ichikawa K."/>
            <person name="Yoshimura J."/>
            <person name="Morishita S."/>
        </authorList>
    </citation>
    <scope>NUCLEOTIDE SEQUENCE</scope>
    <source>
        <strain evidence="1 2">HNI</strain>
    </source>
</reference>
<organism evidence="1 2">
    <name type="scientific">Oryzias latipes</name>
    <name type="common">Japanese rice fish</name>
    <name type="synonym">Japanese killifish</name>
    <dbReference type="NCBI Taxonomy" id="8090"/>
    <lineage>
        <taxon>Eukaryota</taxon>
        <taxon>Metazoa</taxon>
        <taxon>Chordata</taxon>
        <taxon>Craniata</taxon>
        <taxon>Vertebrata</taxon>
        <taxon>Euteleostomi</taxon>
        <taxon>Actinopterygii</taxon>
        <taxon>Neopterygii</taxon>
        <taxon>Teleostei</taxon>
        <taxon>Neoteleostei</taxon>
        <taxon>Acanthomorphata</taxon>
        <taxon>Ovalentaria</taxon>
        <taxon>Atherinomorphae</taxon>
        <taxon>Beloniformes</taxon>
        <taxon>Adrianichthyidae</taxon>
        <taxon>Oryziinae</taxon>
        <taxon>Oryzias</taxon>
    </lineage>
</organism>
<evidence type="ECO:0000313" key="1">
    <source>
        <dbReference type="Ensembl" id="ENSORLP00020003838.1"/>
    </source>
</evidence>
<proteinExistence type="predicted"/>
<reference evidence="1" key="3">
    <citation type="submission" date="2025-08" db="UniProtKB">
        <authorList>
            <consortium name="Ensembl"/>
        </authorList>
    </citation>
    <scope>IDENTIFICATION</scope>
    <source>
        <strain evidence="1">HNI</strain>
    </source>
</reference>
<sequence>MRIVAIEIRYLPHGNIMSPVEENSGPLERLLRPGSARVAPQFLPEGSKPTKEAVYSFWETLLARCPRSHR</sequence>
<dbReference type="Ensembl" id="ENSORLT00020008968.1">
    <property type="protein sequence ID" value="ENSORLP00020003838.1"/>
    <property type="gene ID" value="ENSORLG00020004629.1"/>
</dbReference>
<accession>A0A3P9K5F1</accession>
<dbReference type="Proteomes" id="UP000265180">
    <property type="component" value="Chromosome 21"/>
</dbReference>
<reference evidence="1" key="4">
    <citation type="submission" date="2025-09" db="UniProtKB">
        <authorList>
            <consortium name="Ensembl"/>
        </authorList>
    </citation>
    <scope>IDENTIFICATION</scope>
    <source>
        <strain evidence="1">HNI</strain>
    </source>
</reference>